<dbReference type="Proteomes" id="UP000541352">
    <property type="component" value="Unassembled WGS sequence"/>
</dbReference>
<evidence type="ECO:0000313" key="1">
    <source>
        <dbReference type="EMBL" id="MBB3839797.1"/>
    </source>
</evidence>
<dbReference type="EMBL" id="JACIBY010000008">
    <property type="protein sequence ID" value="MBB3839797.1"/>
    <property type="molecule type" value="Genomic_DNA"/>
</dbReference>
<comment type="caution">
    <text evidence="1">The sequence shown here is derived from an EMBL/GenBank/DDBJ whole genome shotgun (WGS) entry which is preliminary data.</text>
</comment>
<dbReference type="Pfam" id="PF14054">
    <property type="entry name" value="DUF4249"/>
    <property type="match status" value="1"/>
</dbReference>
<dbReference type="InterPro" id="IPR025345">
    <property type="entry name" value="DUF4249"/>
</dbReference>
<protein>
    <recommendedName>
        <fullName evidence="3">DUF4249 domain-containing protein</fullName>
    </recommendedName>
</protein>
<evidence type="ECO:0008006" key="3">
    <source>
        <dbReference type="Google" id="ProtNLM"/>
    </source>
</evidence>
<organism evidence="1 2">
    <name type="scientific">Runella defluvii</name>
    <dbReference type="NCBI Taxonomy" id="370973"/>
    <lineage>
        <taxon>Bacteria</taxon>
        <taxon>Pseudomonadati</taxon>
        <taxon>Bacteroidota</taxon>
        <taxon>Cytophagia</taxon>
        <taxon>Cytophagales</taxon>
        <taxon>Spirosomataceae</taxon>
        <taxon>Runella</taxon>
    </lineage>
</organism>
<proteinExistence type="predicted"/>
<reference evidence="1 2" key="1">
    <citation type="submission" date="2020-08" db="EMBL/GenBank/DDBJ databases">
        <title>Genomic Encyclopedia of Type Strains, Phase IV (KMG-IV): sequencing the most valuable type-strain genomes for metagenomic binning, comparative biology and taxonomic classification.</title>
        <authorList>
            <person name="Goeker M."/>
        </authorList>
    </citation>
    <scope>NUCLEOTIDE SEQUENCE [LARGE SCALE GENOMIC DNA]</scope>
    <source>
        <strain evidence="1 2">DSM 17976</strain>
    </source>
</reference>
<dbReference type="AlphaFoldDB" id="A0A7W5ZLV5"/>
<dbReference type="RefSeq" id="WP_183976355.1">
    <property type="nucleotide sequence ID" value="NZ_JACIBY010000008.1"/>
</dbReference>
<evidence type="ECO:0000313" key="2">
    <source>
        <dbReference type="Proteomes" id="UP000541352"/>
    </source>
</evidence>
<keyword evidence="2" id="KW-1185">Reference proteome</keyword>
<accession>A0A7W5ZLV5</accession>
<name>A0A7W5ZLV5_9BACT</name>
<sequence>MSVRRYFAIVIHHLLGKRWIGAVGVALILSQCVTSYDPKITENAQKLVVDGTITNQPGPYKIRLQYSYPYTNQTSVNTIGGATVVMSDDQGMTEKLTDRGQGLYETSVTGIRGIVGRKYHITIKTPDGKTYASNPELLKPVAEFGTFYTEYQETNSAKLRGQFAMYVDVKDPSTPNDFYRWKWAHYEEINYCLQTVTTTPGGVIATRNKCCEPCWKIEACNGCIILANDRLTNGQTITRVPIGKIPFDGVSNYFILFEQYSLTQEAYQFWKGVDSQINNSGGIFDLPAATVVGNVNCTSHPEEQVLGYFGASSVVYKSMYIPRNTTASLPYNSDYFNWIDLTSCYRCQESPYRTQKAPLGW</sequence>
<gene>
    <name evidence="1" type="ORF">FHS57_003808</name>
</gene>